<evidence type="ECO:0000313" key="4">
    <source>
        <dbReference type="EMBL" id="CAG8696530.1"/>
    </source>
</evidence>
<feature type="domain" description="MD-2-related lipid-recognition" evidence="3">
    <location>
        <begin position="29"/>
        <end position="138"/>
    </location>
</feature>
<evidence type="ECO:0000256" key="2">
    <source>
        <dbReference type="SAM" id="SignalP"/>
    </source>
</evidence>
<dbReference type="InterPro" id="IPR014756">
    <property type="entry name" value="Ig_E-set"/>
</dbReference>
<dbReference type="AlphaFoldDB" id="A0A9N9EUS0"/>
<dbReference type="OrthoDB" id="2310480at2759"/>
<feature type="signal peptide" evidence="2">
    <location>
        <begin position="1"/>
        <end position="19"/>
    </location>
</feature>
<keyword evidence="2" id="KW-0732">Signal</keyword>
<evidence type="ECO:0000256" key="1">
    <source>
        <dbReference type="ARBA" id="ARBA00016056"/>
    </source>
</evidence>
<dbReference type="EMBL" id="CAJVPQ010007428">
    <property type="protein sequence ID" value="CAG8696530.1"/>
    <property type="molecule type" value="Genomic_DNA"/>
</dbReference>
<dbReference type="Pfam" id="PF02221">
    <property type="entry name" value="E1_DerP2_DerF2"/>
    <property type="match status" value="1"/>
</dbReference>
<name>A0A9N9EUS0_9GLOM</name>
<evidence type="ECO:0000313" key="5">
    <source>
        <dbReference type="Proteomes" id="UP000789570"/>
    </source>
</evidence>
<accession>A0A9N9EUS0</accession>
<keyword evidence="5" id="KW-1185">Reference proteome</keyword>
<reference evidence="4" key="1">
    <citation type="submission" date="2021-06" db="EMBL/GenBank/DDBJ databases">
        <authorList>
            <person name="Kallberg Y."/>
            <person name="Tangrot J."/>
            <person name="Rosling A."/>
        </authorList>
    </citation>
    <scope>NUCLEOTIDE SEQUENCE</scope>
    <source>
        <strain evidence="4">UK204</strain>
    </source>
</reference>
<dbReference type="InterPro" id="IPR003172">
    <property type="entry name" value="ML_dom"/>
</dbReference>
<evidence type="ECO:0000259" key="3">
    <source>
        <dbReference type="Pfam" id="PF02221"/>
    </source>
</evidence>
<organism evidence="4 5">
    <name type="scientific">Funneliformis caledonium</name>
    <dbReference type="NCBI Taxonomy" id="1117310"/>
    <lineage>
        <taxon>Eukaryota</taxon>
        <taxon>Fungi</taxon>
        <taxon>Fungi incertae sedis</taxon>
        <taxon>Mucoromycota</taxon>
        <taxon>Glomeromycotina</taxon>
        <taxon>Glomeromycetes</taxon>
        <taxon>Glomerales</taxon>
        <taxon>Glomeraceae</taxon>
        <taxon>Funneliformis</taxon>
    </lineage>
</organism>
<dbReference type="SUPFAM" id="SSF81296">
    <property type="entry name" value="E set domains"/>
    <property type="match status" value="1"/>
</dbReference>
<gene>
    <name evidence="4" type="ORF">FCALED_LOCUS13251</name>
</gene>
<protein>
    <recommendedName>
        <fullName evidence="1">Phosphatidylglycerol/phosphatidylinositol transfer protein</fullName>
    </recommendedName>
</protein>
<dbReference type="Gene3D" id="2.60.40.770">
    <property type="match status" value="1"/>
</dbReference>
<proteinExistence type="predicted"/>
<dbReference type="Proteomes" id="UP000789570">
    <property type="component" value="Unassembled WGS sequence"/>
</dbReference>
<comment type="caution">
    <text evidence="4">The sequence shown here is derived from an EMBL/GenBank/DDBJ whole genome shotgun (WGS) entry which is preliminary data.</text>
</comment>
<feature type="chain" id="PRO_5040129832" description="Phosphatidylglycerol/phosphatidylinositol transfer protein" evidence="2">
    <location>
        <begin position="20"/>
        <end position="145"/>
    </location>
</feature>
<sequence length="145" mass="15738">MNNFIFATIILAMISMVNAKNAYMPCVTIYPSNTLSLVTLSPDPVAGKPYDYTIYTVLDKDVTSGDLLEVDIVDDKSNPLSDPFTMDICSSTGIKCPIKALTLIKLSTKVPIPATLPTAYHLIVTITDPNNKTNPLACAYSYPSK</sequence>